<organism evidence="7">
    <name type="scientific">uncultured Thiotrichaceae bacterium</name>
    <dbReference type="NCBI Taxonomy" id="298394"/>
    <lineage>
        <taxon>Bacteria</taxon>
        <taxon>Pseudomonadati</taxon>
        <taxon>Pseudomonadota</taxon>
        <taxon>Gammaproteobacteria</taxon>
        <taxon>Thiotrichales</taxon>
        <taxon>Thiotrichaceae</taxon>
        <taxon>environmental samples</taxon>
    </lineage>
</organism>
<dbReference type="GO" id="GO:0016020">
    <property type="term" value="C:membrane"/>
    <property type="evidence" value="ECO:0007669"/>
    <property type="project" value="UniProtKB-SubCell"/>
</dbReference>
<keyword evidence="3 5" id="KW-1133">Transmembrane helix</keyword>
<protein>
    <submittedName>
        <fullName evidence="7">NnrU family protein, required for expression of nitric oxide and nitrite reductases (Nir and Nor)</fullName>
    </submittedName>
</protein>
<comment type="subcellular location">
    <subcellularLocation>
        <location evidence="1">Membrane</location>
        <topology evidence="1">Multi-pass membrane protein</topology>
    </subcellularLocation>
</comment>
<gene>
    <name evidence="7" type="ORF">HELGO_WM40282</name>
</gene>
<dbReference type="InterPro" id="IPR009915">
    <property type="entry name" value="NnrU_dom"/>
</dbReference>
<feature type="non-terminal residue" evidence="7">
    <location>
        <position position="1"/>
    </location>
</feature>
<dbReference type="EMBL" id="CACVAV010000214">
    <property type="protein sequence ID" value="CAA6813258.1"/>
    <property type="molecule type" value="Genomic_DNA"/>
</dbReference>
<evidence type="ECO:0000256" key="2">
    <source>
        <dbReference type="ARBA" id="ARBA00022692"/>
    </source>
</evidence>
<evidence type="ECO:0000256" key="1">
    <source>
        <dbReference type="ARBA" id="ARBA00004141"/>
    </source>
</evidence>
<sequence>ALGHLLANGETRSVVLFGGMLVWTILSFIFINKRDGEWVKPTETAGMASEIKLAGISIVVYLMLMMAHPYFAGMPVVGG</sequence>
<feature type="transmembrane region" description="Helical" evidence="5">
    <location>
        <begin position="53"/>
        <end position="71"/>
    </location>
</feature>
<dbReference type="AlphaFoldDB" id="A0A6S6T9M8"/>
<evidence type="ECO:0000256" key="4">
    <source>
        <dbReference type="ARBA" id="ARBA00023136"/>
    </source>
</evidence>
<evidence type="ECO:0000313" key="7">
    <source>
        <dbReference type="EMBL" id="CAA6813258.1"/>
    </source>
</evidence>
<dbReference type="Pfam" id="PF07298">
    <property type="entry name" value="NnrU"/>
    <property type="match status" value="1"/>
</dbReference>
<keyword evidence="4 5" id="KW-0472">Membrane</keyword>
<feature type="transmembrane region" description="Helical" evidence="5">
    <location>
        <begin position="14"/>
        <end position="32"/>
    </location>
</feature>
<evidence type="ECO:0000256" key="5">
    <source>
        <dbReference type="SAM" id="Phobius"/>
    </source>
</evidence>
<feature type="domain" description="NnrU" evidence="6">
    <location>
        <begin position="1"/>
        <end position="75"/>
    </location>
</feature>
<keyword evidence="2 5" id="KW-0812">Transmembrane</keyword>
<accession>A0A6S6T9M8</accession>
<reference evidence="7" key="1">
    <citation type="submission" date="2020-01" db="EMBL/GenBank/DDBJ databases">
        <authorList>
            <person name="Meier V. D."/>
            <person name="Meier V D."/>
        </authorList>
    </citation>
    <scope>NUCLEOTIDE SEQUENCE</scope>
    <source>
        <strain evidence="7">HLG_WM_MAG_08</strain>
    </source>
</reference>
<evidence type="ECO:0000259" key="6">
    <source>
        <dbReference type="Pfam" id="PF07298"/>
    </source>
</evidence>
<proteinExistence type="predicted"/>
<name>A0A6S6T9M8_9GAMM</name>
<evidence type="ECO:0000256" key="3">
    <source>
        <dbReference type="ARBA" id="ARBA00022989"/>
    </source>
</evidence>